<dbReference type="Pfam" id="PF00400">
    <property type="entry name" value="WD40"/>
    <property type="match status" value="5"/>
</dbReference>
<dbReference type="Gene3D" id="2.130.10.10">
    <property type="entry name" value="YVTN repeat-like/Quinoprotein amine dehydrogenase"/>
    <property type="match status" value="1"/>
</dbReference>
<dbReference type="SMART" id="SM00320">
    <property type="entry name" value="WD40"/>
    <property type="match status" value="7"/>
</dbReference>
<evidence type="ECO:0000256" key="1">
    <source>
        <dbReference type="HAMAP-Rule" id="MF_03037"/>
    </source>
</evidence>
<dbReference type="GO" id="GO:0016226">
    <property type="term" value="P:iron-sulfur cluster assembly"/>
    <property type="evidence" value="ECO:0007669"/>
    <property type="project" value="UniProtKB-UniRule"/>
</dbReference>
<dbReference type="InterPro" id="IPR001680">
    <property type="entry name" value="WD40_rpt"/>
</dbReference>
<dbReference type="InterPro" id="IPR020472">
    <property type="entry name" value="WD40_PAC1"/>
</dbReference>
<protein>
    <recommendedName>
        <fullName evidence="1">Probable cytosolic iron-sulfur protein assembly protein Ciao1</fullName>
    </recommendedName>
</protein>
<proteinExistence type="inferred from homology"/>
<dbReference type="CDD" id="cd00200">
    <property type="entry name" value="WD40"/>
    <property type="match status" value="1"/>
</dbReference>
<dbReference type="EMBL" id="OB660554">
    <property type="protein sequence ID" value="CAD7225331.1"/>
    <property type="molecule type" value="Genomic_DNA"/>
</dbReference>
<gene>
    <name evidence="1" type="primary">Ciao1</name>
    <name evidence="2" type="ORF">CTOB1V02_LOCUS3276</name>
</gene>
<dbReference type="PANTHER" id="PTHR19920:SF0">
    <property type="entry name" value="CYTOSOLIC IRON-SULFUR PROTEIN ASSEMBLY PROTEIN CIAO1-RELATED"/>
    <property type="match status" value="1"/>
</dbReference>
<dbReference type="GO" id="GO:0097361">
    <property type="term" value="C:cytosolic [4Fe-4S] assembly targeting complex"/>
    <property type="evidence" value="ECO:0007669"/>
    <property type="project" value="InterPro"/>
</dbReference>
<comment type="similarity">
    <text evidence="1">Belongs to the WD repeat CIA1 family.</text>
</comment>
<dbReference type="AlphaFoldDB" id="A0A7R8W5K5"/>
<dbReference type="SUPFAM" id="SSF50978">
    <property type="entry name" value="WD40 repeat-like"/>
    <property type="match status" value="1"/>
</dbReference>
<dbReference type="PANTHER" id="PTHR19920">
    <property type="entry name" value="WD40 PROTEIN CIAO1"/>
    <property type="match status" value="1"/>
</dbReference>
<dbReference type="InterPro" id="IPR028608">
    <property type="entry name" value="CIAO1/Cia1"/>
</dbReference>
<sequence length="345" mass="38067">MARVTCLQEIVPGDQTKRGRRLWCARWNRRGDKLALCGEDGKLEIWELLKPVVSDVSVGGEPLLRQVQLLEGVHNRTVRSVAWSGRHLAAASFDGTVSVWTEAKGRLEETATLEGHENEVKSVSFNASGSLLTTCSRDKSVWVWELTPAELGDDEDEFECAAVLTPHSQDVKRVAFHPSRDLIVSGSYDDTLKVHKEELDDWCTTGAVGSHGSTVWAVDWFPCDEQDLVVSSCQDTTLKIWRLTHTDGDWRLEMSSALTGYHTAAVYDVSCNAEGLLATASADDSICVFKVKTDVFPVEVALLTKIEAAHDADVNSVHWHPTQPLLASCSDDGTVKVWKVEMDGM</sequence>
<dbReference type="InterPro" id="IPR036322">
    <property type="entry name" value="WD40_repeat_dom_sf"/>
</dbReference>
<dbReference type="OrthoDB" id="284782at2759"/>
<evidence type="ECO:0000313" key="2">
    <source>
        <dbReference type="EMBL" id="CAD7225331.1"/>
    </source>
</evidence>
<accession>A0A7R8W5K5</accession>
<name>A0A7R8W5K5_9CRUS</name>
<dbReference type="InterPro" id="IPR015943">
    <property type="entry name" value="WD40/YVTN_repeat-like_dom_sf"/>
</dbReference>
<organism evidence="2">
    <name type="scientific">Cyprideis torosa</name>
    <dbReference type="NCBI Taxonomy" id="163714"/>
    <lineage>
        <taxon>Eukaryota</taxon>
        <taxon>Metazoa</taxon>
        <taxon>Ecdysozoa</taxon>
        <taxon>Arthropoda</taxon>
        <taxon>Crustacea</taxon>
        <taxon>Oligostraca</taxon>
        <taxon>Ostracoda</taxon>
        <taxon>Podocopa</taxon>
        <taxon>Podocopida</taxon>
        <taxon>Cytherocopina</taxon>
        <taxon>Cytheroidea</taxon>
        <taxon>Cytherideidae</taxon>
        <taxon>Cyprideis</taxon>
    </lineage>
</organism>
<dbReference type="HAMAP" id="MF_03037">
    <property type="entry name" value="ciao1"/>
    <property type="match status" value="1"/>
</dbReference>
<dbReference type="PRINTS" id="PR00320">
    <property type="entry name" value="GPROTEINBRPT"/>
</dbReference>
<dbReference type="InterPro" id="IPR019775">
    <property type="entry name" value="WD40_repeat_CS"/>
</dbReference>
<reference evidence="2" key="1">
    <citation type="submission" date="2020-11" db="EMBL/GenBank/DDBJ databases">
        <authorList>
            <person name="Tran Van P."/>
        </authorList>
    </citation>
    <scope>NUCLEOTIDE SEQUENCE</scope>
</reference>
<dbReference type="PROSITE" id="PS00678">
    <property type="entry name" value="WD_REPEATS_1"/>
    <property type="match status" value="1"/>
</dbReference>
<comment type="function">
    <text evidence="1">Essential component of the cytosolic iron-sulfur (Fe/S) protein assembly machinery. Required for the maturation of extramitochondrial Fe/S proteins.</text>
</comment>
<dbReference type="PROSITE" id="PS50294">
    <property type="entry name" value="WD_REPEATS_REGION"/>
    <property type="match status" value="3"/>
</dbReference>
<dbReference type="PROSITE" id="PS50082">
    <property type="entry name" value="WD_REPEATS_2"/>
    <property type="match status" value="5"/>
</dbReference>